<dbReference type="GO" id="GO:0007021">
    <property type="term" value="P:tubulin complex assembly"/>
    <property type="evidence" value="ECO:0007669"/>
    <property type="project" value="InterPro"/>
</dbReference>
<evidence type="ECO:0000259" key="4">
    <source>
        <dbReference type="Pfam" id="PF12612"/>
    </source>
</evidence>
<keyword evidence="1" id="KW-0143">Chaperone</keyword>
<dbReference type="Proteomes" id="UP000039865">
    <property type="component" value="Unassembled WGS sequence"/>
</dbReference>
<dbReference type="Pfam" id="PF23579">
    <property type="entry name" value="ARM_TBCD"/>
    <property type="match status" value="1"/>
</dbReference>
<dbReference type="GO" id="GO:0048487">
    <property type="term" value="F:beta-tubulin binding"/>
    <property type="evidence" value="ECO:0007669"/>
    <property type="project" value="InterPro"/>
</dbReference>
<feature type="region of interest" description="Disordered" evidence="3">
    <location>
        <begin position="380"/>
        <end position="399"/>
    </location>
</feature>
<evidence type="ECO:0000256" key="2">
    <source>
        <dbReference type="PROSITE-ProRule" id="PRU00103"/>
    </source>
</evidence>
<evidence type="ECO:0000259" key="5">
    <source>
        <dbReference type="Pfam" id="PF25767"/>
    </source>
</evidence>
<dbReference type="PROSITE" id="PS50077">
    <property type="entry name" value="HEAT_REPEAT"/>
    <property type="match status" value="1"/>
</dbReference>
<name>A0A077ZRQ3_STYLE</name>
<accession>A0A077ZRQ3</accession>
<dbReference type="PANTHER" id="PTHR12658:SF0">
    <property type="entry name" value="TUBULIN-SPECIFIC CHAPERONE D"/>
    <property type="match status" value="1"/>
</dbReference>
<evidence type="ECO:0000256" key="1">
    <source>
        <dbReference type="ARBA" id="ARBA00023186"/>
    </source>
</evidence>
<dbReference type="InterPro" id="IPR021133">
    <property type="entry name" value="HEAT_type_2"/>
</dbReference>
<evidence type="ECO:0000313" key="7">
    <source>
        <dbReference type="Proteomes" id="UP000039865"/>
    </source>
</evidence>
<reference evidence="6 7" key="1">
    <citation type="submission" date="2014-06" db="EMBL/GenBank/DDBJ databases">
        <authorList>
            <person name="Swart Estienne"/>
        </authorList>
    </citation>
    <scope>NUCLEOTIDE SEQUENCE [LARGE SCALE GENOMIC DNA]</scope>
    <source>
        <strain evidence="6 7">130c</strain>
    </source>
</reference>
<dbReference type="InterPro" id="IPR022577">
    <property type="entry name" value="TBCD_C"/>
</dbReference>
<dbReference type="SUPFAM" id="SSF48371">
    <property type="entry name" value="ARM repeat"/>
    <property type="match status" value="3"/>
</dbReference>
<gene>
    <name evidence="6" type="primary">Contig18492.g19644</name>
    <name evidence="6" type="ORF">STYLEM_1566</name>
</gene>
<dbReference type="InterPro" id="IPR016024">
    <property type="entry name" value="ARM-type_fold"/>
</dbReference>
<feature type="domain" description="Tubulin-folding cofactor D ARM repeats" evidence="5">
    <location>
        <begin position="340"/>
        <end position="578"/>
    </location>
</feature>
<dbReference type="OrthoDB" id="269822at2759"/>
<keyword evidence="7" id="KW-1185">Reference proteome</keyword>
<dbReference type="InterPro" id="IPR033162">
    <property type="entry name" value="TBCD"/>
</dbReference>
<dbReference type="InterPro" id="IPR058033">
    <property type="entry name" value="ARM_TBCD_2nd"/>
</dbReference>
<protein>
    <submittedName>
        <fullName evidence="6">Tubulin-specific chaperone d</fullName>
    </submittedName>
</protein>
<feature type="repeat" description="HEAT" evidence="2">
    <location>
        <begin position="411"/>
        <end position="448"/>
    </location>
</feature>
<dbReference type="InterPro" id="IPR011989">
    <property type="entry name" value="ARM-like"/>
</dbReference>
<proteinExistence type="predicted"/>
<organism evidence="6 7">
    <name type="scientific">Stylonychia lemnae</name>
    <name type="common">Ciliate</name>
    <dbReference type="NCBI Taxonomy" id="5949"/>
    <lineage>
        <taxon>Eukaryota</taxon>
        <taxon>Sar</taxon>
        <taxon>Alveolata</taxon>
        <taxon>Ciliophora</taxon>
        <taxon>Intramacronucleata</taxon>
        <taxon>Spirotrichea</taxon>
        <taxon>Stichotrichia</taxon>
        <taxon>Sporadotrichida</taxon>
        <taxon>Oxytrichidae</taxon>
        <taxon>Stylonychinae</taxon>
        <taxon>Stylonychia</taxon>
    </lineage>
</organism>
<dbReference type="GO" id="GO:0007023">
    <property type="term" value="P:post-chaperonin tubulin folding pathway"/>
    <property type="evidence" value="ECO:0007669"/>
    <property type="project" value="InterPro"/>
</dbReference>
<dbReference type="Pfam" id="PF12612">
    <property type="entry name" value="TFCD_C"/>
    <property type="match status" value="1"/>
</dbReference>
<evidence type="ECO:0000256" key="3">
    <source>
        <dbReference type="SAM" id="MobiDB-lite"/>
    </source>
</evidence>
<dbReference type="OMA" id="EPHEAWH"/>
<dbReference type="Gene3D" id="1.25.10.10">
    <property type="entry name" value="Leucine-rich Repeat Variant"/>
    <property type="match status" value="2"/>
</dbReference>
<feature type="domain" description="Tubulin-folding cofactor D C-terminal" evidence="4">
    <location>
        <begin position="989"/>
        <end position="1188"/>
    </location>
</feature>
<evidence type="ECO:0000313" key="6">
    <source>
        <dbReference type="EMBL" id="CDW72603.1"/>
    </source>
</evidence>
<dbReference type="Pfam" id="PF25767">
    <property type="entry name" value="ARM_TBCD_2nd"/>
    <property type="match status" value="1"/>
</dbReference>
<dbReference type="InParanoid" id="A0A077ZRQ3"/>
<dbReference type="EMBL" id="CCKQ01001481">
    <property type="protein sequence ID" value="CDW72603.1"/>
    <property type="molecule type" value="Genomic_DNA"/>
</dbReference>
<dbReference type="GO" id="GO:0005096">
    <property type="term" value="F:GTPase activator activity"/>
    <property type="evidence" value="ECO:0007669"/>
    <property type="project" value="InterPro"/>
</dbReference>
<dbReference type="GO" id="GO:0000226">
    <property type="term" value="P:microtubule cytoskeleton organization"/>
    <property type="evidence" value="ECO:0007669"/>
    <property type="project" value="TreeGrafter"/>
</dbReference>
<dbReference type="PANTHER" id="PTHR12658">
    <property type="entry name" value="BETA-TUBULIN COFACTOR D"/>
    <property type="match status" value="1"/>
</dbReference>
<sequence>MDHILENKFLNKESAQRQAFEEHDDKLQLIDKYEQMNVDEAQFQIFESFVKEKTQLLGYIQDLVVHSAKALQIDASLFYSQEVIDQHIGKIKNDADIINVKNRVIIILERYQEQSGVLDQILEQIISPIMKYLQIYIKQAVGQNNYGIPKEVSHLFQIVHWICKVRGFKTIVKFFPHEVNDMEPVVEMLHFQETEEWWISYVLILWLSIIVLVPFDIDTIDSKKDIDILVKRIINICKTHISNSGKIREATAVLLSKLMTRPDVIKSGETDFFLNYLAVEYEQCKNDANQMFFVSGILQTLTEIFKIGHREDLLARVNTVFDPILKSEVKNKFMAKSTNLRKSKVQLAQRIGCIFLKPKVAKWRYQRGFRSLLENLQSKSTLASSQQPAQEEQEDEEMEEDDINFEQLEYIIQYLLESLKDEDNVVRWTAAKGLGRITGRMSKDFADQIVEQLFDLFDDNETDSSWHGGCLALAELCRRGLLLPERLARFTPTLDKALIYDINRGNHSVGANVRDAACYVVWSFARAYAPEIMKPHVHTLSTQLIVESLFDREVNCRRAASATFQECVGRQGTFPHGIEILTEADYFTLSNRVNAYLNVSCFVAQFPEYFERMVQHLAFIKLRHWEPEIRELAAQSLSVICVFNAEYITTQILPKLIELSVDKALHIRHGAILGVSEILVGLSGNSSINRKEVLERAFKALSLKERKLIEESQNKNEFLHKYQTFSSTNYLNVHVAEGSELRQKIKHIIEEIDKQKLYRGKGGEIMRAGVCHLIFSLSKARIPLSEAERLYFFKTMQENFKHPNIEIQEESTKAFKAFCLTYLSPEDDPERILISDKQIVAEIRSMFRPSAFDENVALTRGYNMAFGVLSSQLYQVLCPDIFDTLIKNSIAKGKESDDADTRKQAVRSIIQSLEIQGIKTLQHNILHDIMETLFTCMNDYQIDRRGDVGCWVREVAMQALTRFIKLLVESQQPEIFVALKADQPQFYEKYVCVLLQQLSEKIDKVREVAGRCLQQFFKKAALNITDFSEKDRLSALFCQESDQQTIANTELSDDLSYLPWRNADFVFSQLSTFFDSAVYSPSIFKGLITSSGGLTESTLKASSNSLFEYLSTMGKDKEQGLKNKKGFLGKLIYIFQENLKDERVTIPLMKTIEMLLTSDYLSDQELVDELKQIHQLTVQECNKNKNIVKLMSSAGVFSGMLQFQEQDLLQRAVRSLLFLLYHSFPKVRILTSEKLYTALLTMEDYSLIIPNGEEDYDKAVEMLSETNWSEKLSIISTGKESMYAVFGMQTQKAQAEAQPKADGESVQIST</sequence>